<dbReference type="InterPro" id="IPR049892">
    <property type="entry name" value="AA9"/>
</dbReference>
<sequence>MQPTALLSFVLLAGSAASKTVFSAVSVNGLSQGHGVGIRVPSTNAPITDLTSNDIICNTGISTPVSQTVIPVKAGDAITAQFHKSPLGYLGPDPSDPIDPTNKGPVIAYLAKVPSATQTTVTGLQWFKIGQNGLNPTTHQWGSDLLFANGGNATFTVPSCLESGQYLFRAEAIALQNAASYPGAQFYMSCAQLSISGPTSFKTPATVSFPGAYTPSSPGIVSNIVGVTSYTVPGPDVFTC</sequence>
<evidence type="ECO:0000256" key="6">
    <source>
        <dbReference type="ARBA" id="ARBA00023326"/>
    </source>
</evidence>
<keyword evidence="3 8" id="KW-0136">Cellulose degradation</keyword>
<dbReference type="AlphaFoldDB" id="A0A9P5ZEE5"/>
<dbReference type="GO" id="GO:0008810">
    <property type="term" value="F:cellulase activity"/>
    <property type="evidence" value="ECO:0007669"/>
    <property type="project" value="UniProtKB-UniRule"/>
</dbReference>
<evidence type="ECO:0000256" key="7">
    <source>
        <dbReference type="ARBA" id="ARBA00044502"/>
    </source>
</evidence>
<evidence type="ECO:0000256" key="9">
    <source>
        <dbReference type="SAM" id="SignalP"/>
    </source>
</evidence>
<keyword evidence="4 8" id="KW-1015">Disulfide bond</keyword>
<comment type="similarity">
    <text evidence="7">Belongs to the polysaccharide monooxygenase AA9 family.</text>
</comment>
<evidence type="ECO:0000256" key="8">
    <source>
        <dbReference type="RuleBase" id="RU368122"/>
    </source>
</evidence>
<keyword evidence="9" id="KW-0732">Signal</keyword>
<dbReference type="GO" id="GO:0030248">
    <property type="term" value="F:cellulose binding"/>
    <property type="evidence" value="ECO:0007669"/>
    <property type="project" value="UniProtKB-UniRule"/>
</dbReference>
<reference evidence="11" key="1">
    <citation type="submission" date="2020-11" db="EMBL/GenBank/DDBJ databases">
        <authorList>
            <consortium name="DOE Joint Genome Institute"/>
            <person name="Ahrendt S."/>
            <person name="Riley R."/>
            <person name="Andreopoulos W."/>
            <person name="Labutti K."/>
            <person name="Pangilinan J."/>
            <person name="Ruiz-Duenas F.J."/>
            <person name="Barrasa J.M."/>
            <person name="Sanchez-Garcia M."/>
            <person name="Camarero S."/>
            <person name="Miyauchi S."/>
            <person name="Serrano A."/>
            <person name="Linde D."/>
            <person name="Babiker R."/>
            <person name="Drula E."/>
            <person name="Ayuso-Fernandez I."/>
            <person name="Pacheco R."/>
            <person name="Padilla G."/>
            <person name="Ferreira P."/>
            <person name="Barriuso J."/>
            <person name="Kellner H."/>
            <person name="Castanera R."/>
            <person name="Alfaro M."/>
            <person name="Ramirez L."/>
            <person name="Pisabarro A.G."/>
            <person name="Kuo A."/>
            <person name="Tritt A."/>
            <person name="Lipzen A."/>
            <person name="He G."/>
            <person name="Yan M."/>
            <person name="Ng V."/>
            <person name="Cullen D."/>
            <person name="Martin F."/>
            <person name="Rosso M.-N."/>
            <person name="Henrissat B."/>
            <person name="Hibbett D."/>
            <person name="Martinez A.T."/>
            <person name="Grigoriev I.V."/>
        </authorList>
    </citation>
    <scope>NUCLEOTIDE SEQUENCE</scope>
    <source>
        <strain evidence="11">CIRM-BRFM 674</strain>
    </source>
</reference>
<protein>
    <recommendedName>
        <fullName evidence="8">AA9 family lytic polysaccharide monooxygenase</fullName>
        <ecNumber evidence="8">1.14.99.56</ecNumber>
    </recommendedName>
    <alternativeName>
        <fullName evidence="8">Endo-beta-1,4-glucanase</fullName>
    </alternativeName>
    <alternativeName>
        <fullName evidence="8">Glycosyl hydrolase 61 family protein</fullName>
    </alternativeName>
</protein>
<comment type="catalytic activity">
    <reaction evidence="8">
        <text>[(1-&gt;4)-beta-D-glucosyl]n+m + reduced acceptor + O2 = 4-dehydro-beta-D-glucosyl-[(1-&gt;4)-beta-D-glucosyl]n-1 + [(1-&gt;4)-beta-D-glucosyl]m + acceptor + H2O.</text>
        <dbReference type="EC" id="1.14.99.56"/>
    </reaction>
</comment>
<gene>
    <name evidence="11" type="ORF">BDN70DRAFT_823268</name>
</gene>
<evidence type="ECO:0000256" key="3">
    <source>
        <dbReference type="ARBA" id="ARBA00023001"/>
    </source>
</evidence>
<evidence type="ECO:0000259" key="10">
    <source>
        <dbReference type="Pfam" id="PF03443"/>
    </source>
</evidence>
<dbReference type="Pfam" id="PF03443">
    <property type="entry name" value="AA9"/>
    <property type="match status" value="1"/>
</dbReference>
<comment type="caution">
    <text evidence="11">The sequence shown here is derived from an EMBL/GenBank/DDBJ whole genome shotgun (WGS) entry which is preliminary data.</text>
</comment>
<comment type="domain">
    <text evidence="8">Has a modular structure: an endo-beta-1,4-glucanase catalytic module at the N-terminus, a linker rich in serines and threonines, and a C-terminal carbohydrate-binding module (CBM).</text>
</comment>
<evidence type="ECO:0000256" key="4">
    <source>
        <dbReference type="ARBA" id="ARBA00023157"/>
    </source>
</evidence>
<dbReference type="GO" id="GO:0030245">
    <property type="term" value="P:cellulose catabolic process"/>
    <property type="evidence" value="ECO:0007669"/>
    <property type="project" value="UniProtKB-UniRule"/>
</dbReference>
<keyword evidence="12" id="KW-1185">Reference proteome</keyword>
<dbReference type="EC" id="1.14.99.56" evidence="8"/>
<dbReference type="Proteomes" id="UP000807469">
    <property type="component" value="Unassembled WGS sequence"/>
</dbReference>
<keyword evidence="2 8" id="KW-0964">Secreted</keyword>
<dbReference type="CDD" id="cd21175">
    <property type="entry name" value="LPMO_AA9"/>
    <property type="match status" value="1"/>
</dbReference>
<name>A0A9P5ZEE5_9AGAR</name>
<feature type="domain" description="Auxiliary Activity family 9 catalytic" evidence="10">
    <location>
        <begin position="21"/>
        <end position="225"/>
    </location>
</feature>
<keyword evidence="6 8" id="KW-0624">Polysaccharide degradation</keyword>
<feature type="chain" id="PRO_5040130325" description="AA9 family lytic polysaccharide monooxygenase" evidence="9">
    <location>
        <begin position="19"/>
        <end position="240"/>
    </location>
</feature>
<dbReference type="PANTHER" id="PTHR33353">
    <property type="entry name" value="PUTATIVE (AFU_ORTHOLOGUE AFUA_1G12560)-RELATED"/>
    <property type="match status" value="1"/>
</dbReference>
<dbReference type="OrthoDB" id="2525337at2759"/>
<evidence type="ECO:0000313" key="11">
    <source>
        <dbReference type="EMBL" id="KAF9485912.1"/>
    </source>
</evidence>
<evidence type="ECO:0000256" key="1">
    <source>
        <dbReference type="ARBA" id="ARBA00004613"/>
    </source>
</evidence>
<keyword evidence="5 8" id="KW-0119">Carbohydrate metabolism</keyword>
<comment type="function">
    <text evidence="8">Lytic polysaccharide monooxygenase (LMPO) that depolymerizes crystalline and amorphous polysaccharides via the oxidation of scissile alpha- or beta-(1-4)-glycosidic bonds, yielding C1 and/or C4 oxidation products. Catalysis by LPMOs requires the reduction of the active-site copper from Cu(II) to Cu(I) by a reducing agent and H(2)O(2) or O(2) as a cosubstrate.</text>
</comment>
<dbReference type="GO" id="GO:0005576">
    <property type="term" value="C:extracellular region"/>
    <property type="evidence" value="ECO:0007669"/>
    <property type="project" value="UniProtKB-SubCell"/>
</dbReference>
<dbReference type="InterPro" id="IPR005103">
    <property type="entry name" value="AA9_LPMO"/>
</dbReference>
<accession>A0A9P5ZEE5</accession>
<evidence type="ECO:0000256" key="5">
    <source>
        <dbReference type="ARBA" id="ARBA00023277"/>
    </source>
</evidence>
<evidence type="ECO:0000313" key="12">
    <source>
        <dbReference type="Proteomes" id="UP000807469"/>
    </source>
</evidence>
<comment type="subcellular location">
    <subcellularLocation>
        <location evidence="1 8">Secreted</location>
    </subcellularLocation>
</comment>
<dbReference type="PANTHER" id="PTHR33353:SF17">
    <property type="entry name" value="ENDO-BETA-1,4-GLUCANASE D"/>
    <property type="match status" value="1"/>
</dbReference>
<evidence type="ECO:0000256" key="2">
    <source>
        <dbReference type="ARBA" id="ARBA00022525"/>
    </source>
</evidence>
<feature type="signal peptide" evidence="9">
    <location>
        <begin position="1"/>
        <end position="18"/>
    </location>
</feature>
<organism evidence="11 12">
    <name type="scientific">Pholiota conissans</name>
    <dbReference type="NCBI Taxonomy" id="109636"/>
    <lineage>
        <taxon>Eukaryota</taxon>
        <taxon>Fungi</taxon>
        <taxon>Dikarya</taxon>
        <taxon>Basidiomycota</taxon>
        <taxon>Agaricomycotina</taxon>
        <taxon>Agaricomycetes</taxon>
        <taxon>Agaricomycetidae</taxon>
        <taxon>Agaricales</taxon>
        <taxon>Agaricineae</taxon>
        <taxon>Strophariaceae</taxon>
        <taxon>Pholiota</taxon>
    </lineage>
</organism>
<dbReference type="EMBL" id="MU155133">
    <property type="protein sequence ID" value="KAF9485912.1"/>
    <property type="molecule type" value="Genomic_DNA"/>
</dbReference>
<dbReference type="Gene3D" id="2.70.50.70">
    <property type="match status" value="1"/>
</dbReference>
<proteinExistence type="inferred from homology"/>